<dbReference type="EMBL" id="JBCEWA010000001">
    <property type="protein sequence ID" value="MEL5987179.1"/>
    <property type="molecule type" value="Genomic_DNA"/>
</dbReference>
<evidence type="ECO:0000256" key="2">
    <source>
        <dbReference type="ARBA" id="ARBA00001958"/>
    </source>
</evidence>
<dbReference type="PANTHER" id="PTHR10515">
    <property type="entry name" value="THYMIDINE PHOSPHORYLASE"/>
    <property type="match status" value="1"/>
</dbReference>
<organism evidence="13 14">
    <name type="scientific">Kurthia gibsonii</name>
    <dbReference type="NCBI Taxonomy" id="33946"/>
    <lineage>
        <taxon>Bacteria</taxon>
        <taxon>Bacillati</taxon>
        <taxon>Bacillota</taxon>
        <taxon>Bacilli</taxon>
        <taxon>Bacillales</taxon>
        <taxon>Caryophanaceae</taxon>
        <taxon>Kurthia</taxon>
    </lineage>
</organism>
<dbReference type="SUPFAM" id="SSF54680">
    <property type="entry name" value="Pyrimidine nucleoside phosphorylase C-terminal domain"/>
    <property type="match status" value="1"/>
</dbReference>
<evidence type="ECO:0000313" key="14">
    <source>
        <dbReference type="Proteomes" id="UP001398420"/>
    </source>
</evidence>
<dbReference type="SUPFAM" id="SSF52418">
    <property type="entry name" value="Nucleoside phosphorylase/phosphoribosyltransferase catalytic domain"/>
    <property type="match status" value="1"/>
</dbReference>
<comment type="function">
    <text evidence="3">Catalyzes phosphorolysis of the pyrimidine nucleosides uridine, thymidine and 2'-deoxyuridine with the formation of the corresponding pyrimidine base and ribose-1-phosphate.</text>
</comment>
<dbReference type="Proteomes" id="UP001398420">
    <property type="component" value="Unassembled WGS sequence"/>
</dbReference>
<dbReference type="InterPro" id="IPR017872">
    <property type="entry name" value="Pyrmidine_PPase_CS"/>
</dbReference>
<evidence type="ECO:0000313" key="13">
    <source>
        <dbReference type="EMBL" id="MEL5987179.1"/>
    </source>
</evidence>
<dbReference type="RefSeq" id="WP_082701450.1">
    <property type="nucleotide sequence ID" value="NZ_JBCEWA010000001.1"/>
</dbReference>
<dbReference type="Pfam" id="PF07831">
    <property type="entry name" value="PYNP_C"/>
    <property type="match status" value="1"/>
</dbReference>
<dbReference type="SUPFAM" id="SSF47648">
    <property type="entry name" value="Nucleoside phosphorylase/phosphoribosyltransferase N-terminal domain"/>
    <property type="match status" value="1"/>
</dbReference>
<evidence type="ECO:0000256" key="1">
    <source>
        <dbReference type="ARBA" id="ARBA00001066"/>
    </source>
</evidence>
<dbReference type="PROSITE" id="PS00647">
    <property type="entry name" value="THYMID_PHOSPHORYLASE"/>
    <property type="match status" value="1"/>
</dbReference>
<evidence type="ECO:0000256" key="7">
    <source>
        <dbReference type="ARBA" id="ARBA00014680"/>
    </source>
</evidence>
<comment type="caution">
    <text evidence="13">The sequence shown here is derived from an EMBL/GenBank/DDBJ whole genome shotgun (WGS) entry which is preliminary data.</text>
</comment>
<evidence type="ECO:0000256" key="11">
    <source>
        <dbReference type="ARBA" id="ARBA00048525"/>
    </source>
</evidence>
<comment type="similarity">
    <text evidence="4">Belongs to the thymidine/pyrimidine-nucleoside phosphorylase family.</text>
</comment>
<dbReference type="GO" id="GO:0009032">
    <property type="term" value="F:thymidine phosphorylase activity"/>
    <property type="evidence" value="ECO:0007669"/>
    <property type="project" value="UniProtKB-EC"/>
</dbReference>
<dbReference type="EC" id="2.4.2.2" evidence="6"/>
<comment type="subunit">
    <text evidence="5">Homodimer.</text>
</comment>
<dbReference type="NCBIfam" id="NF004490">
    <property type="entry name" value="PRK05820.1"/>
    <property type="match status" value="1"/>
</dbReference>
<keyword evidence="8 13" id="KW-0328">Glycosyltransferase</keyword>
<evidence type="ECO:0000256" key="5">
    <source>
        <dbReference type="ARBA" id="ARBA00011738"/>
    </source>
</evidence>
<evidence type="ECO:0000256" key="10">
    <source>
        <dbReference type="ARBA" id="ARBA00048453"/>
    </source>
</evidence>
<evidence type="ECO:0000256" key="3">
    <source>
        <dbReference type="ARBA" id="ARBA00003877"/>
    </source>
</evidence>
<dbReference type="SMART" id="SM00941">
    <property type="entry name" value="PYNP_C"/>
    <property type="match status" value="1"/>
</dbReference>
<name>A0ABU9LIH5_9BACL</name>
<evidence type="ECO:0000259" key="12">
    <source>
        <dbReference type="SMART" id="SM00941"/>
    </source>
</evidence>
<comment type="catalytic activity">
    <reaction evidence="11">
        <text>thymidine + phosphate = 2-deoxy-alpha-D-ribose 1-phosphate + thymine</text>
        <dbReference type="Rhea" id="RHEA:16037"/>
        <dbReference type="ChEBI" id="CHEBI:17748"/>
        <dbReference type="ChEBI" id="CHEBI:17821"/>
        <dbReference type="ChEBI" id="CHEBI:43474"/>
        <dbReference type="ChEBI" id="CHEBI:57259"/>
        <dbReference type="EC" id="2.4.2.2"/>
    </reaction>
</comment>
<dbReference type="InterPro" id="IPR013102">
    <property type="entry name" value="PYNP_C"/>
</dbReference>
<dbReference type="Gene3D" id="1.20.970.10">
    <property type="entry name" value="Transferase, Pyrimidine Nucleoside Phosphorylase, Chain C"/>
    <property type="match status" value="1"/>
</dbReference>
<dbReference type="Pfam" id="PF00591">
    <property type="entry name" value="Glycos_transf_3"/>
    <property type="match status" value="1"/>
</dbReference>
<gene>
    <name evidence="13" type="ORF">AAF454_01920</name>
</gene>
<protein>
    <recommendedName>
        <fullName evidence="7">Pyrimidine-nucleoside phosphorylase</fullName>
        <ecNumber evidence="6">2.4.2.2</ecNumber>
    </recommendedName>
</protein>
<reference evidence="13 14" key="1">
    <citation type="submission" date="2024-04" db="EMBL/GenBank/DDBJ databases">
        <authorList>
            <person name="Wu Y.S."/>
            <person name="Zhang L."/>
        </authorList>
    </citation>
    <scope>NUCLEOTIDE SEQUENCE [LARGE SCALE GENOMIC DNA]</scope>
    <source>
        <strain evidence="13 14">KG-01</strain>
    </source>
</reference>
<dbReference type="NCBIfam" id="TIGR02644">
    <property type="entry name" value="Y_phosphoryl"/>
    <property type="match status" value="1"/>
</dbReference>
<dbReference type="InterPro" id="IPR017459">
    <property type="entry name" value="Glycosyl_Trfase_fam3_N_dom"/>
</dbReference>
<keyword evidence="9 13" id="KW-0808">Transferase</keyword>
<dbReference type="InterPro" id="IPR000312">
    <property type="entry name" value="Glycosyl_Trfase_fam3"/>
</dbReference>
<comment type="cofactor">
    <cofactor evidence="2">
        <name>K(+)</name>
        <dbReference type="ChEBI" id="CHEBI:29103"/>
    </cofactor>
</comment>
<dbReference type="InterPro" id="IPR018090">
    <property type="entry name" value="Pyrmidine_PPas_bac/euk"/>
</dbReference>
<comment type="catalytic activity">
    <reaction evidence="1">
        <text>2'-deoxyuridine + phosphate = 2-deoxy-alpha-D-ribose 1-phosphate + uracil</text>
        <dbReference type="Rhea" id="RHEA:22824"/>
        <dbReference type="ChEBI" id="CHEBI:16450"/>
        <dbReference type="ChEBI" id="CHEBI:17568"/>
        <dbReference type="ChEBI" id="CHEBI:43474"/>
        <dbReference type="ChEBI" id="CHEBI:57259"/>
        <dbReference type="EC" id="2.4.2.2"/>
    </reaction>
</comment>
<feature type="domain" description="Pyrimidine nucleoside phosphorylase C-terminal" evidence="12">
    <location>
        <begin position="347"/>
        <end position="420"/>
    </location>
</feature>
<comment type="catalytic activity">
    <reaction evidence="10">
        <text>uridine + phosphate = alpha-D-ribose 1-phosphate + uracil</text>
        <dbReference type="Rhea" id="RHEA:24388"/>
        <dbReference type="ChEBI" id="CHEBI:16704"/>
        <dbReference type="ChEBI" id="CHEBI:17568"/>
        <dbReference type="ChEBI" id="CHEBI:43474"/>
        <dbReference type="ChEBI" id="CHEBI:57720"/>
        <dbReference type="EC" id="2.4.2.2"/>
    </reaction>
</comment>
<proteinExistence type="inferred from homology"/>
<sequence>MHILDVIEKKKNNQPLTKEDIQFFIDGYVNDTIEDYQASALLMAIRINGLDFEETLALTNAMLHSGDIIDLSAIDGYKVDKHSTGGVGDKVTLIVAPIVAALGVKVAKLSGRGLGITGGTLDKLEAIDGVSIDLTEEQFLNQVNEIGFALAGQTQNLVPADKKLYALRDVTGTVDSLPLIASSIMSKKLASGADGMVLDVKYGSGAFCKTKEVATELAKIMIQIAEGSDKSIVTVLSSMDNPLGRAIGNKNEVKEAYDLLKNPDEADPNLLNTSIEVSAYMYEIATKKTHEEAKQAVLDVLHSGEPVKKFEEMVRAQRLNDSNEEIDLNFEPAYRVAVKAPKEAHGYIEKIDAQTIGQISLDLGAGRHTKADELDYFAGVELHKVKGDAVKPDDVVMELYASKPIDEAFAVRAQQAITYSEQPVDAIDAKSVLKSKDLSQ</sequence>
<evidence type="ECO:0000256" key="4">
    <source>
        <dbReference type="ARBA" id="ARBA00006915"/>
    </source>
</evidence>
<dbReference type="InterPro" id="IPR035902">
    <property type="entry name" value="Nuc_phospho_transferase"/>
</dbReference>
<dbReference type="Gene3D" id="3.40.1030.10">
    <property type="entry name" value="Nucleoside phosphorylase/phosphoribosyltransferase catalytic domain"/>
    <property type="match status" value="1"/>
</dbReference>
<dbReference type="PIRSF" id="PIRSF000478">
    <property type="entry name" value="TP_PyNP"/>
    <property type="match status" value="1"/>
</dbReference>
<keyword evidence="14" id="KW-1185">Reference proteome</keyword>
<dbReference type="Gene3D" id="3.90.1170.30">
    <property type="entry name" value="Pyrimidine nucleoside phosphorylase-like, C-terminal domain"/>
    <property type="match status" value="1"/>
</dbReference>
<dbReference type="InterPro" id="IPR036320">
    <property type="entry name" value="Glycosyl_Trfase_fam3_N_dom_sf"/>
</dbReference>
<evidence type="ECO:0000256" key="9">
    <source>
        <dbReference type="ARBA" id="ARBA00022679"/>
    </source>
</evidence>
<dbReference type="InterPro" id="IPR000053">
    <property type="entry name" value="Thymidine/pyrmidine_PPase"/>
</dbReference>
<evidence type="ECO:0000256" key="8">
    <source>
        <dbReference type="ARBA" id="ARBA00022676"/>
    </source>
</evidence>
<dbReference type="PANTHER" id="PTHR10515:SF0">
    <property type="entry name" value="THYMIDINE PHOSPHORYLASE"/>
    <property type="match status" value="1"/>
</dbReference>
<dbReference type="Pfam" id="PF02885">
    <property type="entry name" value="Glycos_trans_3N"/>
    <property type="match status" value="1"/>
</dbReference>
<accession>A0ABU9LIH5</accession>
<dbReference type="InterPro" id="IPR036566">
    <property type="entry name" value="PYNP-like_C_sf"/>
</dbReference>
<evidence type="ECO:0000256" key="6">
    <source>
        <dbReference type="ARBA" id="ARBA00011889"/>
    </source>
</evidence>